<dbReference type="GO" id="GO:0000118">
    <property type="term" value="C:histone deacetylase complex"/>
    <property type="evidence" value="ECO:0007669"/>
    <property type="project" value="UniProtKB-ARBA"/>
</dbReference>
<feature type="domain" description="Histone deacetylase" evidence="6">
    <location>
        <begin position="20"/>
        <end position="114"/>
    </location>
</feature>
<name>A0AAD5TA14_9FUNG</name>
<sequence length="562" mass="61873">MSILGLRNADVGIYSYGAKHFMKPARVRMTHSLITAYGLHRKMAVEVPSYATFKQMTKFHTDEYIDFLRRATSFNSGEDLKRYESKFNVGDYCGDCPVFEGLYEFCMLSAGGSIGKSSILVNDIVLAILELLKVHERVLYIDTDVHHGDGVEEAFYITNRVMTVSFHKFGEFFPGTGDDIGFGKGKHYAVNVPLNDGIDDDSYHGIFTTVMKEVMARFRPGAVVLQLGADSLIGDRLGPFNLSMQGHGRSVTFMKSFGVPLILLGGGGYTIRNVAKAWCHETTLALGVEVSKEIPYHDYFEGYGPTYLLDIPSSNMENLNSRKYLEQIQTKILESLREIPHAPSVQSHQIPIDDFSCSENESEDEEVVTSQTNNYDGSAFVTTTTTNSKDVRMRARYRDAYRVPEEALSDSEAEDGGRRDRTSYRGGNGVTSQANNGRGGRRKKANGAGVVGSSNGNGNRVNVGFGARGTGKDSGDTNGDDDSADEGKRFDSVSDRNERMKARSYSERNGGIVGGSSSSSRPTIDFGGASVLMDEDERGSDQDDVKLSDEEMREIEQINQEG</sequence>
<dbReference type="CDD" id="cd09991">
    <property type="entry name" value="HDAC_classI"/>
    <property type="match status" value="1"/>
</dbReference>
<dbReference type="InterPro" id="IPR037138">
    <property type="entry name" value="His_deacetylse_dom_sf"/>
</dbReference>
<feature type="region of interest" description="Disordered" evidence="5">
    <location>
        <begin position="405"/>
        <end position="562"/>
    </location>
</feature>
<dbReference type="InterPro" id="IPR023696">
    <property type="entry name" value="Ureohydrolase_dom_sf"/>
</dbReference>
<evidence type="ECO:0000256" key="4">
    <source>
        <dbReference type="ARBA" id="ARBA00022853"/>
    </source>
</evidence>
<dbReference type="SUPFAM" id="SSF52768">
    <property type="entry name" value="Arginase/deacetylase"/>
    <property type="match status" value="1"/>
</dbReference>
<dbReference type="Proteomes" id="UP001211907">
    <property type="component" value="Unassembled WGS sequence"/>
</dbReference>
<dbReference type="InterPro" id="IPR000286">
    <property type="entry name" value="HDACs"/>
</dbReference>
<evidence type="ECO:0000256" key="5">
    <source>
        <dbReference type="SAM" id="MobiDB-lite"/>
    </source>
</evidence>
<dbReference type="PANTHER" id="PTHR10625">
    <property type="entry name" value="HISTONE DEACETYLASE HDAC1-RELATED"/>
    <property type="match status" value="1"/>
</dbReference>
<proteinExistence type="inferred from homology"/>
<dbReference type="AlphaFoldDB" id="A0AAD5TA14"/>
<keyword evidence="8" id="KW-1185">Reference proteome</keyword>
<evidence type="ECO:0000256" key="2">
    <source>
        <dbReference type="ARBA" id="ARBA00012111"/>
    </source>
</evidence>
<dbReference type="GO" id="GO:0040029">
    <property type="term" value="P:epigenetic regulation of gene expression"/>
    <property type="evidence" value="ECO:0007669"/>
    <property type="project" value="TreeGrafter"/>
</dbReference>
<comment type="caution">
    <text evidence="7">The sequence shown here is derived from an EMBL/GenBank/DDBJ whole genome shotgun (WGS) entry which is preliminary data.</text>
</comment>
<evidence type="ECO:0000259" key="6">
    <source>
        <dbReference type="Pfam" id="PF00850"/>
    </source>
</evidence>
<dbReference type="GO" id="GO:0141221">
    <property type="term" value="F:histone deacetylase activity, hydrolytic mechanism"/>
    <property type="evidence" value="ECO:0007669"/>
    <property type="project" value="UniProtKB-EC"/>
</dbReference>
<dbReference type="InterPro" id="IPR023801">
    <property type="entry name" value="His_deacetylse_dom"/>
</dbReference>
<dbReference type="PRINTS" id="PR01270">
    <property type="entry name" value="HDASUPER"/>
</dbReference>
<dbReference type="PRINTS" id="PR01271">
    <property type="entry name" value="HISDACETLASE"/>
</dbReference>
<comment type="similarity">
    <text evidence="1">Belongs to the histone deacetylase family. HD type 1 subfamily.</text>
</comment>
<dbReference type="Pfam" id="PF00850">
    <property type="entry name" value="Hist_deacetyl"/>
    <property type="match status" value="2"/>
</dbReference>
<evidence type="ECO:0000256" key="1">
    <source>
        <dbReference type="ARBA" id="ARBA00006457"/>
    </source>
</evidence>
<keyword evidence="3" id="KW-0378">Hydrolase</keyword>
<reference evidence="7" key="1">
    <citation type="submission" date="2020-05" db="EMBL/GenBank/DDBJ databases">
        <title>Phylogenomic resolution of chytrid fungi.</title>
        <authorList>
            <person name="Stajich J.E."/>
            <person name="Amses K."/>
            <person name="Simmons R."/>
            <person name="Seto K."/>
            <person name="Myers J."/>
            <person name="Bonds A."/>
            <person name="Quandt C.A."/>
            <person name="Barry K."/>
            <person name="Liu P."/>
            <person name="Grigoriev I."/>
            <person name="Longcore J.E."/>
            <person name="James T.Y."/>
        </authorList>
    </citation>
    <scope>NUCLEOTIDE SEQUENCE</scope>
    <source>
        <strain evidence="7">JEL0513</strain>
    </source>
</reference>
<feature type="compositionally biased region" description="Basic and acidic residues" evidence="5">
    <location>
        <begin position="485"/>
        <end position="506"/>
    </location>
</feature>
<accession>A0AAD5TA14</accession>
<dbReference type="EMBL" id="JADGJH010000020">
    <property type="protein sequence ID" value="KAJ3142020.1"/>
    <property type="molecule type" value="Genomic_DNA"/>
</dbReference>
<protein>
    <recommendedName>
        <fullName evidence="2">histone deacetylase</fullName>
        <ecNumber evidence="2">3.5.1.98</ecNumber>
    </recommendedName>
</protein>
<evidence type="ECO:0000313" key="8">
    <source>
        <dbReference type="Proteomes" id="UP001211907"/>
    </source>
</evidence>
<dbReference type="InterPro" id="IPR003084">
    <property type="entry name" value="HDAC_I/II"/>
</dbReference>
<evidence type="ECO:0000313" key="7">
    <source>
        <dbReference type="EMBL" id="KAJ3142020.1"/>
    </source>
</evidence>
<dbReference type="EC" id="3.5.1.98" evidence="2"/>
<feature type="compositionally biased region" description="Low complexity" evidence="5">
    <location>
        <begin position="446"/>
        <end position="465"/>
    </location>
</feature>
<feature type="compositionally biased region" description="Basic and acidic residues" evidence="5">
    <location>
        <begin position="539"/>
        <end position="556"/>
    </location>
</feature>
<evidence type="ECO:0000256" key="3">
    <source>
        <dbReference type="ARBA" id="ARBA00022801"/>
    </source>
</evidence>
<organism evidence="7 8">
    <name type="scientific">Physocladia obscura</name>
    <dbReference type="NCBI Taxonomy" id="109957"/>
    <lineage>
        <taxon>Eukaryota</taxon>
        <taxon>Fungi</taxon>
        <taxon>Fungi incertae sedis</taxon>
        <taxon>Chytridiomycota</taxon>
        <taxon>Chytridiomycota incertae sedis</taxon>
        <taxon>Chytridiomycetes</taxon>
        <taxon>Chytridiales</taxon>
        <taxon>Chytriomycetaceae</taxon>
        <taxon>Physocladia</taxon>
    </lineage>
</organism>
<feature type="domain" description="Histone deacetylase" evidence="6">
    <location>
        <begin position="120"/>
        <end position="282"/>
    </location>
</feature>
<keyword evidence="4" id="KW-0156">Chromatin regulator</keyword>
<dbReference type="PANTHER" id="PTHR10625:SF10">
    <property type="entry name" value="HISTONE DEACETYLASE HDAC1"/>
    <property type="match status" value="1"/>
</dbReference>
<gene>
    <name evidence="7" type="primary">HDAC2</name>
    <name evidence="7" type="ORF">HK100_003883</name>
</gene>
<dbReference type="Gene3D" id="3.40.800.20">
    <property type="entry name" value="Histone deacetylase domain"/>
    <property type="match status" value="2"/>
</dbReference>